<dbReference type="GO" id="GO:0008422">
    <property type="term" value="F:beta-glucosidase activity"/>
    <property type="evidence" value="ECO:0007669"/>
    <property type="project" value="UniProtKB-EC"/>
</dbReference>
<evidence type="ECO:0000256" key="11">
    <source>
        <dbReference type="RuleBase" id="RU361175"/>
    </source>
</evidence>
<feature type="active site" description="Nucleophile" evidence="9">
    <location>
        <position position="385"/>
    </location>
</feature>
<feature type="binding site" evidence="10">
    <location>
        <position position="41"/>
    </location>
    <ligand>
        <name>substrate</name>
    </ligand>
</feature>
<evidence type="ECO:0000256" key="8">
    <source>
        <dbReference type="ARBA" id="ARBA00023326"/>
    </source>
</evidence>
<dbReference type="Pfam" id="PF00232">
    <property type="entry name" value="Glyco_hydro_1"/>
    <property type="match status" value="1"/>
</dbReference>
<dbReference type="InterPro" id="IPR017736">
    <property type="entry name" value="Glyco_hydro_1_beta-glucosidase"/>
</dbReference>
<dbReference type="SUPFAM" id="SSF51445">
    <property type="entry name" value="(Trans)glycosidases"/>
    <property type="match status" value="1"/>
</dbReference>
<feature type="binding site" evidence="10">
    <location>
        <begin position="439"/>
        <end position="440"/>
    </location>
    <ligand>
        <name>substrate</name>
    </ligand>
</feature>
<keyword evidence="5" id="KW-0136">Cellulose degradation</keyword>
<dbReference type="Proteomes" id="UP001141259">
    <property type="component" value="Unassembled WGS sequence"/>
</dbReference>
<comment type="catalytic activity">
    <reaction evidence="1 11">
        <text>Hydrolysis of terminal, non-reducing beta-D-glucosyl residues with release of beta-D-glucose.</text>
        <dbReference type="EC" id="3.2.1.21"/>
    </reaction>
</comment>
<evidence type="ECO:0000256" key="9">
    <source>
        <dbReference type="PIRSR" id="PIRSR617736-1"/>
    </source>
</evidence>
<dbReference type="NCBIfam" id="TIGR03356">
    <property type="entry name" value="BGL"/>
    <property type="match status" value="1"/>
</dbReference>
<name>A0A9X3AGE2_9PSEU</name>
<organism evidence="12 13">
    <name type="scientific">Umezawaea endophytica</name>
    <dbReference type="NCBI Taxonomy" id="1654476"/>
    <lineage>
        <taxon>Bacteria</taxon>
        <taxon>Bacillati</taxon>
        <taxon>Actinomycetota</taxon>
        <taxon>Actinomycetes</taxon>
        <taxon>Pseudonocardiales</taxon>
        <taxon>Pseudonocardiaceae</taxon>
        <taxon>Umezawaea</taxon>
    </lineage>
</organism>
<protein>
    <recommendedName>
        <fullName evidence="3 11">Beta-glucosidase</fullName>
        <ecNumber evidence="3 11">3.2.1.21</ecNumber>
    </recommendedName>
</protein>
<keyword evidence="8" id="KW-0624">Polysaccharide degradation</keyword>
<dbReference type="GO" id="GO:0030245">
    <property type="term" value="P:cellulose catabolic process"/>
    <property type="evidence" value="ECO:0007669"/>
    <property type="project" value="UniProtKB-KW"/>
</dbReference>
<dbReference type="PANTHER" id="PTHR10353">
    <property type="entry name" value="GLYCOSYL HYDROLASE"/>
    <property type="match status" value="1"/>
</dbReference>
<keyword evidence="4 11" id="KW-0378">Hydrolase</keyword>
<dbReference type="InterPro" id="IPR017853">
    <property type="entry name" value="GH"/>
</dbReference>
<keyword evidence="6" id="KW-0119">Carbohydrate metabolism</keyword>
<gene>
    <name evidence="12" type="ORF">NZH93_15330</name>
</gene>
<dbReference type="InterPro" id="IPR033132">
    <property type="entry name" value="GH_1_N_CS"/>
</dbReference>
<proteinExistence type="inferred from homology"/>
<feature type="binding site" evidence="10">
    <location>
        <position position="432"/>
    </location>
    <ligand>
        <name>substrate</name>
    </ligand>
</feature>
<evidence type="ECO:0000256" key="2">
    <source>
        <dbReference type="ARBA" id="ARBA00010838"/>
    </source>
</evidence>
<sequence>MTTTDPDSRVGRAPASAVDLASDTLRFPADFTWGAATAAFQIEGSTTVDGRTPSIWDTFAATPGKVLNGDNGDPACDHYNRSAEDVELMSQLGLAAYRFSVAWPRIVPAADGAVEPRGLAFYDRLVDQLLAKGIQPVATLYHWDLPQWLEDQGGWRNRDTAYRFAEYAQVVFGRLGDRVKLWSTLNEPWCSAFLGHHKGNHAPGLTDSKASLEAMHHLLLAHGLATRAMREQATAEHRFSLVLNFTQGKADNDDTASLDAVRKVDGLHNRIFLDPVLGRGYPADVVDDVAWLGDWQRVVQDGDLDVIATPIDFLGVNYYSPTRVAPAADPEAVSDGPFPGLRGVDLLDPRGELTSFGWEQNADAFAELLTRLGQDAPGLPIVITENGSAFVDEVDELGHVDDPQRLAFLVDHLRAVHRAIEAGTDIRGYLAWSLLDNFEWAEGYSQRFGVVRVDYETQERTVKSSGAALARIIARNSIPATGYEVE</sequence>
<comment type="similarity">
    <text evidence="2 11">Belongs to the glycosyl hydrolase 1 family.</text>
</comment>
<dbReference type="RefSeq" id="WP_259623732.1">
    <property type="nucleotide sequence ID" value="NZ_JANYMP010000006.1"/>
</dbReference>
<dbReference type="PROSITE" id="PS00653">
    <property type="entry name" value="GLYCOSYL_HYDROL_F1_2"/>
    <property type="match status" value="1"/>
</dbReference>
<reference evidence="12" key="1">
    <citation type="submission" date="2022-08" db="EMBL/GenBank/DDBJ databases">
        <authorList>
            <person name="Tistechok S."/>
            <person name="Samborskyy M."/>
            <person name="Roman I."/>
        </authorList>
    </citation>
    <scope>NUCLEOTIDE SEQUENCE</scope>
    <source>
        <strain evidence="12">DSM 103496</strain>
    </source>
</reference>
<feature type="binding site" evidence="10">
    <location>
        <position position="142"/>
    </location>
    <ligand>
        <name>substrate</name>
    </ligand>
</feature>
<keyword evidence="7 11" id="KW-0326">Glycosidase</keyword>
<feature type="binding site" evidence="10">
    <location>
        <position position="186"/>
    </location>
    <ligand>
        <name>substrate</name>
    </ligand>
</feature>
<accession>A0A9X3AGE2</accession>
<keyword evidence="13" id="KW-1185">Reference proteome</keyword>
<evidence type="ECO:0000256" key="6">
    <source>
        <dbReference type="ARBA" id="ARBA00023277"/>
    </source>
</evidence>
<evidence type="ECO:0000256" key="10">
    <source>
        <dbReference type="PIRSR" id="PIRSR617736-2"/>
    </source>
</evidence>
<dbReference type="PRINTS" id="PR00131">
    <property type="entry name" value="GLHYDRLASE1"/>
</dbReference>
<comment type="caution">
    <text evidence="12">The sequence shown here is derived from an EMBL/GenBank/DDBJ whole genome shotgun (WGS) entry which is preliminary data.</text>
</comment>
<evidence type="ECO:0000256" key="3">
    <source>
        <dbReference type="ARBA" id="ARBA00012744"/>
    </source>
</evidence>
<evidence type="ECO:0000256" key="1">
    <source>
        <dbReference type="ARBA" id="ARBA00000448"/>
    </source>
</evidence>
<evidence type="ECO:0000256" key="7">
    <source>
        <dbReference type="ARBA" id="ARBA00023295"/>
    </source>
</evidence>
<feature type="active site" description="Proton donor" evidence="9">
    <location>
        <position position="187"/>
    </location>
</feature>
<dbReference type="PANTHER" id="PTHR10353:SF36">
    <property type="entry name" value="LP05116P"/>
    <property type="match status" value="1"/>
</dbReference>
<evidence type="ECO:0000313" key="13">
    <source>
        <dbReference type="Proteomes" id="UP001141259"/>
    </source>
</evidence>
<evidence type="ECO:0000256" key="4">
    <source>
        <dbReference type="ARBA" id="ARBA00022801"/>
    </source>
</evidence>
<dbReference type="InterPro" id="IPR001360">
    <property type="entry name" value="Glyco_hydro_1"/>
</dbReference>
<dbReference type="EC" id="3.2.1.21" evidence="3 11"/>
<dbReference type="AlphaFoldDB" id="A0A9X3AGE2"/>
<evidence type="ECO:0000313" key="12">
    <source>
        <dbReference type="EMBL" id="MCS7478230.1"/>
    </source>
</evidence>
<dbReference type="Gene3D" id="3.20.20.80">
    <property type="entry name" value="Glycosidases"/>
    <property type="match status" value="1"/>
</dbReference>
<dbReference type="GO" id="GO:0005829">
    <property type="term" value="C:cytosol"/>
    <property type="evidence" value="ECO:0007669"/>
    <property type="project" value="TreeGrafter"/>
</dbReference>
<evidence type="ECO:0000256" key="5">
    <source>
        <dbReference type="ARBA" id="ARBA00023001"/>
    </source>
</evidence>
<dbReference type="EMBL" id="JANYMP010000006">
    <property type="protein sequence ID" value="MCS7478230.1"/>
    <property type="molecule type" value="Genomic_DNA"/>
</dbReference>
<dbReference type="FunFam" id="3.20.20.80:FF:000004">
    <property type="entry name" value="Beta-glucosidase 6-phospho-beta-glucosidase"/>
    <property type="match status" value="1"/>
</dbReference>
<feature type="binding site" evidence="10">
    <location>
        <position position="319"/>
    </location>
    <ligand>
        <name>substrate</name>
    </ligand>
</feature>